<reference evidence="2" key="1">
    <citation type="submission" date="2023-11" db="EMBL/GenBank/DDBJ databases">
        <title>Genome assemblies of two species of porcelain crab, Petrolisthes cinctipes and Petrolisthes manimaculis (Anomura: Porcellanidae).</title>
        <authorList>
            <person name="Angst P."/>
        </authorList>
    </citation>
    <scope>NUCLEOTIDE SEQUENCE</scope>
    <source>
        <strain evidence="2">PB745_02</strain>
        <tissue evidence="2">Gill</tissue>
    </source>
</reference>
<dbReference type="Proteomes" id="UP001292094">
    <property type="component" value="Unassembled WGS sequence"/>
</dbReference>
<protein>
    <submittedName>
        <fullName evidence="2">Uncharacterized protein</fullName>
    </submittedName>
</protein>
<comment type="caution">
    <text evidence="2">The sequence shown here is derived from an EMBL/GenBank/DDBJ whole genome shotgun (WGS) entry which is preliminary data.</text>
</comment>
<evidence type="ECO:0000313" key="2">
    <source>
        <dbReference type="EMBL" id="KAK4301992.1"/>
    </source>
</evidence>
<sequence length="129" mass="14235">MRSGHTDLRTQQGEANLEQPKQTQSSEPGPLDTPTRVNLAWNNFHRELRWRNVMKKINLECGGANEYGDVIVCAAVARPSGITRARPMTQGDAMDLVVVVVSGDSGYTHTHHPVDLPSLYPPTHQAHTV</sequence>
<feature type="region of interest" description="Disordered" evidence="1">
    <location>
        <begin position="1"/>
        <end position="36"/>
    </location>
</feature>
<proteinExistence type="predicted"/>
<evidence type="ECO:0000313" key="3">
    <source>
        <dbReference type="Proteomes" id="UP001292094"/>
    </source>
</evidence>
<feature type="compositionally biased region" description="Polar residues" evidence="1">
    <location>
        <begin position="9"/>
        <end position="27"/>
    </location>
</feature>
<accession>A0AAE1P713</accession>
<evidence type="ECO:0000256" key="1">
    <source>
        <dbReference type="SAM" id="MobiDB-lite"/>
    </source>
</evidence>
<organism evidence="2 3">
    <name type="scientific">Petrolisthes manimaculis</name>
    <dbReference type="NCBI Taxonomy" id="1843537"/>
    <lineage>
        <taxon>Eukaryota</taxon>
        <taxon>Metazoa</taxon>
        <taxon>Ecdysozoa</taxon>
        <taxon>Arthropoda</taxon>
        <taxon>Crustacea</taxon>
        <taxon>Multicrustacea</taxon>
        <taxon>Malacostraca</taxon>
        <taxon>Eumalacostraca</taxon>
        <taxon>Eucarida</taxon>
        <taxon>Decapoda</taxon>
        <taxon>Pleocyemata</taxon>
        <taxon>Anomura</taxon>
        <taxon>Galatheoidea</taxon>
        <taxon>Porcellanidae</taxon>
        <taxon>Petrolisthes</taxon>
    </lineage>
</organism>
<name>A0AAE1P713_9EUCA</name>
<keyword evidence="3" id="KW-1185">Reference proteome</keyword>
<gene>
    <name evidence="2" type="ORF">Pmani_025892</name>
</gene>
<dbReference type="AlphaFoldDB" id="A0AAE1P713"/>
<dbReference type="EMBL" id="JAWZYT010002797">
    <property type="protein sequence ID" value="KAK4301992.1"/>
    <property type="molecule type" value="Genomic_DNA"/>
</dbReference>